<dbReference type="GO" id="GO:0007018">
    <property type="term" value="P:microtubule-based movement"/>
    <property type="evidence" value="ECO:0007669"/>
    <property type="project" value="InterPro"/>
</dbReference>
<dbReference type="SMART" id="SM00129">
    <property type="entry name" value="KISc"/>
    <property type="match status" value="1"/>
</dbReference>
<feature type="domain" description="Kinesin motor" evidence="7">
    <location>
        <begin position="1"/>
        <end position="290"/>
    </location>
</feature>
<dbReference type="PROSITE" id="PS00411">
    <property type="entry name" value="KINESIN_MOTOR_1"/>
    <property type="match status" value="1"/>
</dbReference>
<evidence type="ECO:0000256" key="5">
    <source>
        <dbReference type="SAM" id="Coils"/>
    </source>
</evidence>
<feature type="region of interest" description="Disordered" evidence="6">
    <location>
        <begin position="542"/>
        <end position="569"/>
    </location>
</feature>
<name>A0A6G0XWQ6_9STRA</name>
<dbReference type="PANTHER" id="PTHR47969:SF33">
    <property type="entry name" value="KINESIN-LIKE PROTEIN"/>
    <property type="match status" value="1"/>
</dbReference>
<dbReference type="GO" id="GO:0003777">
    <property type="term" value="F:microtubule motor activity"/>
    <property type="evidence" value="ECO:0007669"/>
    <property type="project" value="InterPro"/>
</dbReference>
<evidence type="ECO:0000256" key="1">
    <source>
        <dbReference type="ARBA" id="ARBA00022741"/>
    </source>
</evidence>
<dbReference type="PANTHER" id="PTHR47969">
    <property type="entry name" value="CHROMOSOME-ASSOCIATED KINESIN KIF4A-RELATED"/>
    <property type="match status" value="1"/>
</dbReference>
<feature type="compositionally biased region" description="Low complexity" evidence="6">
    <location>
        <begin position="338"/>
        <end position="351"/>
    </location>
</feature>
<dbReference type="Gene3D" id="3.40.850.10">
    <property type="entry name" value="Kinesin motor domain"/>
    <property type="match status" value="1"/>
</dbReference>
<dbReference type="AlphaFoldDB" id="A0A6G0XWQ6"/>
<evidence type="ECO:0000259" key="7">
    <source>
        <dbReference type="PROSITE" id="PS50067"/>
    </source>
</evidence>
<proteinExistence type="inferred from homology"/>
<dbReference type="PRINTS" id="PR00380">
    <property type="entry name" value="KINESINHEAVY"/>
</dbReference>
<reference evidence="8 9" key="1">
    <citation type="submission" date="2019-07" db="EMBL/GenBank/DDBJ databases">
        <title>Genomics analysis of Aphanomyces spp. identifies a new class of oomycete effector associated with host adaptation.</title>
        <authorList>
            <person name="Gaulin E."/>
        </authorList>
    </citation>
    <scope>NUCLEOTIDE SEQUENCE [LARGE SCALE GENOMIC DNA]</scope>
    <source>
        <strain evidence="8 9">ATCC 201684</strain>
    </source>
</reference>
<dbReference type="GO" id="GO:0005524">
    <property type="term" value="F:ATP binding"/>
    <property type="evidence" value="ECO:0007669"/>
    <property type="project" value="UniProtKB-UniRule"/>
</dbReference>
<keyword evidence="4" id="KW-0493">Microtubule</keyword>
<evidence type="ECO:0000313" key="9">
    <source>
        <dbReference type="Proteomes" id="UP000481153"/>
    </source>
</evidence>
<dbReference type="CDD" id="cd00106">
    <property type="entry name" value="KISc"/>
    <property type="match status" value="1"/>
</dbReference>
<dbReference type="GO" id="GO:0008017">
    <property type="term" value="F:microtubule binding"/>
    <property type="evidence" value="ECO:0007669"/>
    <property type="project" value="InterPro"/>
</dbReference>
<evidence type="ECO:0000256" key="6">
    <source>
        <dbReference type="SAM" id="MobiDB-lite"/>
    </source>
</evidence>
<dbReference type="Proteomes" id="UP000481153">
    <property type="component" value="Unassembled WGS sequence"/>
</dbReference>
<dbReference type="EMBL" id="VJMJ01000003">
    <property type="protein sequence ID" value="KAF0745012.1"/>
    <property type="molecule type" value="Genomic_DNA"/>
</dbReference>
<dbReference type="PROSITE" id="PS50067">
    <property type="entry name" value="KINESIN_MOTOR_2"/>
    <property type="match status" value="1"/>
</dbReference>
<organism evidence="8 9">
    <name type="scientific">Aphanomyces euteiches</name>
    <dbReference type="NCBI Taxonomy" id="100861"/>
    <lineage>
        <taxon>Eukaryota</taxon>
        <taxon>Sar</taxon>
        <taxon>Stramenopiles</taxon>
        <taxon>Oomycota</taxon>
        <taxon>Saprolegniomycetes</taxon>
        <taxon>Saprolegniales</taxon>
        <taxon>Verrucalvaceae</taxon>
        <taxon>Aphanomyces</taxon>
    </lineage>
</organism>
<keyword evidence="5" id="KW-0175">Coiled coil</keyword>
<feature type="binding site" evidence="3">
    <location>
        <begin position="17"/>
        <end position="24"/>
    </location>
    <ligand>
        <name>ATP</name>
        <dbReference type="ChEBI" id="CHEBI:30616"/>
    </ligand>
</feature>
<feature type="coiled-coil region" evidence="5">
    <location>
        <begin position="305"/>
        <end position="332"/>
    </location>
</feature>
<evidence type="ECO:0000256" key="2">
    <source>
        <dbReference type="ARBA" id="ARBA00022840"/>
    </source>
</evidence>
<feature type="compositionally biased region" description="Basic and acidic residues" evidence="6">
    <location>
        <begin position="542"/>
        <end position="551"/>
    </location>
</feature>
<keyword evidence="3 4" id="KW-0505">Motor protein</keyword>
<dbReference type="GO" id="GO:0005875">
    <property type="term" value="C:microtubule associated complex"/>
    <property type="evidence" value="ECO:0007669"/>
    <property type="project" value="TreeGrafter"/>
</dbReference>
<dbReference type="InterPro" id="IPR036961">
    <property type="entry name" value="Kinesin_motor_dom_sf"/>
</dbReference>
<dbReference type="GO" id="GO:0005874">
    <property type="term" value="C:microtubule"/>
    <property type="evidence" value="ECO:0007669"/>
    <property type="project" value="UniProtKB-KW"/>
</dbReference>
<gene>
    <name evidence="8" type="ORF">Ae201684_000593</name>
</gene>
<feature type="region of interest" description="Disordered" evidence="6">
    <location>
        <begin position="479"/>
        <end position="529"/>
    </location>
</feature>
<dbReference type="InterPro" id="IPR019821">
    <property type="entry name" value="Kinesin_motor_CS"/>
</dbReference>
<evidence type="ECO:0000256" key="3">
    <source>
        <dbReference type="PROSITE-ProRule" id="PRU00283"/>
    </source>
</evidence>
<feature type="compositionally biased region" description="Polar residues" evidence="6">
    <location>
        <begin position="374"/>
        <end position="391"/>
    </location>
</feature>
<dbReference type="VEuPathDB" id="FungiDB:AeMF1_004127"/>
<comment type="similarity">
    <text evidence="3 4">Belongs to the TRAFAC class myosin-kinesin ATPase superfamily. Kinesin family.</text>
</comment>
<protein>
    <recommendedName>
        <fullName evidence="4">Kinesin-like protein</fullName>
    </recommendedName>
</protein>
<evidence type="ECO:0000313" key="8">
    <source>
        <dbReference type="EMBL" id="KAF0745012.1"/>
    </source>
</evidence>
<evidence type="ECO:0000256" key="4">
    <source>
        <dbReference type="RuleBase" id="RU000394"/>
    </source>
</evidence>
<dbReference type="GO" id="GO:0007052">
    <property type="term" value="P:mitotic spindle organization"/>
    <property type="evidence" value="ECO:0007669"/>
    <property type="project" value="TreeGrafter"/>
</dbReference>
<keyword evidence="1 3" id="KW-0547">Nucleotide-binding</keyword>
<accession>A0A6G0XWQ6</accession>
<comment type="caution">
    <text evidence="8">The sequence shown here is derived from an EMBL/GenBank/DDBJ whole genome shotgun (WGS) entry which is preliminary data.</text>
</comment>
<keyword evidence="2 3" id="KW-0067">ATP-binding</keyword>
<dbReference type="InterPro" id="IPR027640">
    <property type="entry name" value="Kinesin-like_fam"/>
</dbReference>
<feature type="region of interest" description="Disordered" evidence="6">
    <location>
        <begin position="335"/>
        <end position="400"/>
    </location>
</feature>
<feature type="coiled-coil region" evidence="5">
    <location>
        <begin position="444"/>
        <end position="471"/>
    </location>
</feature>
<dbReference type="InterPro" id="IPR001752">
    <property type="entry name" value="Kinesin_motor_dom"/>
</dbReference>
<keyword evidence="9" id="KW-1185">Reference proteome</keyword>
<dbReference type="Pfam" id="PF00225">
    <property type="entry name" value="Kinesin"/>
    <property type="match status" value="1"/>
</dbReference>
<dbReference type="InterPro" id="IPR027417">
    <property type="entry name" value="P-loop_NTPase"/>
</dbReference>
<dbReference type="SUPFAM" id="SSF52540">
    <property type="entry name" value="P-loop containing nucleoside triphosphate hydrolases"/>
    <property type="match status" value="1"/>
</dbReference>
<sequence>MIGNVLDGFHATIFAYGQTGSGKTFTMEGYEYEKQQARGDRVQAKPKVDVSSDRLGIVPRVILELFQAIAAASVDKKREFTVRCSFVQIYNEQILDLLNPATSLTRVKPLRLRWAANEEFYVENLVLHACSSADEMLGRFHDGVKQKIMATHNLNAASSRSHCIYTLYVESVDPANPDDVTKAKLSLVDLAGSERVVKTGATGVTLQESIGINKSLFMLRQVIQTLSDDGSTGSAATSHVPYRDSKLTALLKHSLGGNSITLMVACLSPCDAFTEENLSTLVYAARAQSISNKPVKNEDPKTLLIQKLRDEVANLKEQLAQAQLVILRLTGDESVPETTATTTTTTPTTTAIEPLPPERYDEDDLAPRKAVPTPQKSQVPRGIPNNQVETPSTPPEGRAPVVVVDSTDKKKLKMNVIDNVELIKNMVKNERQLWSQIESAGAETNKLKMENRTLNLENQSLREKIEVLEYLVVKDDDGGEFVPAPPQERIDQVLNSRVKPSRSQGSLRPHSTADKPSATLEPEKKKRETGMLSISELRHLLHKKGNDEGAKKQRSSAKVSPTALQPPPHPVAALLTTLESNNNNSALEQDSLQSLSELNRLLKVKAAMKHGSISR</sequence>
<dbReference type="GO" id="GO:0051231">
    <property type="term" value="P:spindle elongation"/>
    <property type="evidence" value="ECO:0007669"/>
    <property type="project" value="TreeGrafter"/>
</dbReference>